<dbReference type="EMBL" id="GL378341">
    <property type="protein sequence ID" value="EFJ48114.1"/>
    <property type="molecule type" value="Genomic_DNA"/>
</dbReference>
<dbReference type="AlphaFoldDB" id="D8TWV4"/>
<sequence length="262" mass="28578">MYFWNYGYMNVVYRVVYTYADGTRSPPSTLTMSLTENAYCEPRVYVEFSSPIATLLAGGPPGKPRTGIMLQRSGAVTCDGSPPANWDTNAFIDIVRVNSTKDYGDGSGCRIVSDSAINCLDFMRVGYPSAPPVSAWRWAGNSTATTRIYSSLGRSAPALVLNGAGGFNVKYSLSYDYSTGYLIGYRSLPSPNRLWAAHANRSRPSIFVEFSAPLSLGQGDSVVLQRYEEEWGLVDVDRIGATQANGSSWLLFTDSLPPFFGP</sequence>
<gene>
    <name evidence="1" type="ORF">VOLCADRAFT_91361</name>
</gene>
<dbReference type="KEGG" id="vcn:VOLCADRAFT_91361"/>
<name>D8TWV4_VOLCA</name>
<organism evidence="2">
    <name type="scientific">Volvox carteri f. nagariensis</name>
    <dbReference type="NCBI Taxonomy" id="3068"/>
    <lineage>
        <taxon>Eukaryota</taxon>
        <taxon>Viridiplantae</taxon>
        <taxon>Chlorophyta</taxon>
        <taxon>core chlorophytes</taxon>
        <taxon>Chlorophyceae</taxon>
        <taxon>CS clade</taxon>
        <taxon>Chlamydomonadales</taxon>
        <taxon>Volvocaceae</taxon>
        <taxon>Volvox</taxon>
    </lineage>
</organism>
<reference evidence="1 2" key="1">
    <citation type="journal article" date="2010" name="Science">
        <title>Genomic analysis of organismal complexity in the multicellular green alga Volvox carteri.</title>
        <authorList>
            <person name="Prochnik S.E."/>
            <person name="Umen J."/>
            <person name="Nedelcu A.M."/>
            <person name="Hallmann A."/>
            <person name="Miller S.M."/>
            <person name="Nishii I."/>
            <person name="Ferris P."/>
            <person name="Kuo A."/>
            <person name="Mitros T."/>
            <person name="Fritz-Laylin L.K."/>
            <person name="Hellsten U."/>
            <person name="Chapman J."/>
            <person name="Simakov O."/>
            <person name="Rensing S.A."/>
            <person name="Terry A."/>
            <person name="Pangilinan J."/>
            <person name="Kapitonov V."/>
            <person name="Jurka J."/>
            <person name="Salamov A."/>
            <person name="Shapiro H."/>
            <person name="Schmutz J."/>
            <person name="Grimwood J."/>
            <person name="Lindquist E."/>
            <person name="Lucas S."/>
            <person name="Grigoriev I.V."/>
            <person name="Schmitt R."/>
            <person name="Kirk D."/>
            <person name="Rokhsar D.S."/>
        </authorList>
    </citation>
    <scope>NUCLEOTIDE SEQUENCE [LARGE SCALE GENOMIC DNA]</scope>
    <source>
        <strain evidence="2">f. Nagariensis / Eve</strain>
    </source>
</reference>
<dbReference type="RefSeq" id="XP_002950799.1">
    <property type="nucleotide sequence ID" value="XM_002950753.1"/>
</dbReference>
<accession>D8TWV4</accession>
<protein>
    <submittedName>
        <fullName evidence="1">Uncharacterized protein</fullName>
    </submittedName>
</protein>
<dbReference type="InParanoid" id="D8TWV4"/>
<dbReference type="OrthoDB" id="541927at2759"/>
<proteinExistence type="predicted"/>
<dbReference type="GeneID" id="9618146"/>
<evidence type="ECO:0000313" key="1">
    <source>
        <dbReference type="EMBL" id="EFJ48114.1"/>
    </source>
</evidence>
<evidence type="ECO:0000313" key="2">
    <source>
        <dbReference type="Proteomes" id="UP000001058"/>
    </source>
</evidence>
<keyword evidence="2" id="KW-1185">Reference proteome</keyword>
<dbReference type="Proteomes" id="UP000001058">
    <property type="component" value="Unassembled WGS sequence"/>
</dbReference>